<evidence type="ECO:0000259" key="2">
    <source>
        <dbReference type="PROSITE" id="PS50801"/>
    </source>
</evidence>
<feature type="domain" description="STAS" evidence="2">
    <location>
        <begin position="13"/>
        <end position="111"/>
    </location>
</feature>
<evidence type="ECO:0000256" key="1">
    <source>
        <dbReference type="SAM" id="MobiDB-lite"/>
    </source>
</evidence>
<dbReference type="KEGG" id="sge:DWG14_03646"/>
<feature type="region of interest" description="Disordered" evidence="1">
    <location>
        <begin position="104"/>
        <end position="143"/>
    </location>
</feature>
<dbReference type="Proteomes" id="UP000265765">
    <property type="component" value="Chromosome"/>
</dbReference>
<name>A0AAI8PNM1_9ACTN</name>
<evidence type="ECO:0000313" key="3">
    <source>
        <dbReference type="EMBL" id="AYC39409.1"/>
    </source>
</evidence>
<dbReference type="GeneID" id="91282566"/>
<dbReference type="RefSeq" id="WP_063806388.1">
    <property type="nucleotide sequence ID" value="NZ_CP032427.1"/>
</dbReference>
<organism evidence="3 4">
    <name type="scientific">Streptomyces griseorubiginosus</name>
    <dbReference type="NCBI Taxonomy" id="67304"/>
    <lineage>
        <taxon>Bacteria</taxon>
        <taxon>Bacillati</taxon>
        <taxon>Actinomycetota</taxon>
        <taxon>Actinomycetes</taxon>
        <taxon>Kitasatosporales</taxon>
        <taxon>Streptomycetaceae</taxon>
        <taxon>Streptomyces</taxon>
    </lineage>
</organism>
<proteinExistence type="predicted"/>
<dbReference type="PANTHER" id="PTHR33495:SF2">
    <property type="entry name" value="ANTI-SIGMA FACTOR ANTAGONIST TM_1081-RELATED"/>
    <property type="match status" value="1"/>
</dbReference>
<gene>
    <name evidence="3" type="primary">rsbV_7</name>
    <name evidence="3" type="ORF">DWG14_03646</name>
</gene>
<dbReference type="PANTHER" id="PTHR33495">
    <property type="entry name" value="ANTI-SIGMA FACTOR ANTAGONIST TM_1081-RELATED-RELATED"/>
    <property type="match status" value="1"/>
</dbReference>
<protein>
    <submittedName>
        <fullName evidence="3">Anti-sigma-B factor antagonist</fullName>
    </submittedName>
</protein>
<dbReference type="InterPro" id="IPR002645">
    <property type="entry name" value="STAS_dom"/>
</dbReference>
<dbReference type="Gene3D" id="3.30.750.24">
    <property type="entry name" value="STAS domain"/>
    <property type="match status" value="1"/>
</dbReference>
<dbReference type="SUPFAM" id="SSF52091">
    <property type="entry name" value="SpoIIaa-like"/>
    <property type="match status" value="1"/>
</dbReference>
<dbReference type="EMBL" id="CP032427">
    <property type="protein sequence ID" value="AYC39409.1"/>
    <property type="molecule type" value="Genomic_DNA"/>
</dbReference>
<evidence type="ECO:0000313" key="4">
    <source>
        <dbReference type="Proteomes" id="UP000265765"/>
    </source>
</evidence>
<dbReference type="CDD" id="cd07043">
    <property type="entry name" value="STAS_anti-anti-sigma_factors"/>
    <property type="match status" value="1"/>
</dbReference>
<sequence length="143" mass="15732">MSPYPDLFGECRVVRAGGELDVTTASAFAHDLQAARCDGGPPFLIVDLRDVTFMDCSVLDPLCAAWHASRRRGGWVRVVHARPGTTMLFRSCGLLTRFPRYASPRDAWQGRPAGRPAPDRTACGDARSVPRGTQPRPWQNRAP</sequence>
<dbReference type="Pfam" id="PF01740">
    <property type="entry name" value="STAS"/>
    <property type="match status" value="1"/>
</dbReference>
<dbReference type="AlphaFoldDB" id="A0AAI8PNM1"/>
<dbReference type="InterPro" id="IPR036513">
    <property type="entry name" value="STAS_dom_sf"/>
</dbReference>
<dbReference type="PROSITE" id="PS50801">
    <property type="entry name" value="STAS"/>
    <property type="match status" value="1"/>
</dbReference>
<reference evidence="3 4" key="1">
    <citation type="submission" date="2018-09" db="EMBL/GenBank/DDBJ databases">
        <title>Production of Trimethoprim by Streptomyces sp. 3E-1.</title>
        <authorList>
            <person name="Kang H.J."/>
            <person name="Kim S.B."/>
        </authorList>
    </citation>
    <scope>NUCLEOTIDE SEQUENCE [LARGE SCALE GENOMIC DNA]</scope>
    <source>
        <strain evidence="3 4">3E-1</strain>
    </source>
</reference>
<accession>A0AAI8PNM1</accession>
<dbReference type="GO" id="GO:0043856">
    <property type="term" value="F:anti-sigma factor antagonist activity"/>
    <property type="evidence" value="ECO:0007669"/>
    <property type="project" value="TreeGrafter"/>
</dbReference>